<dbReference type="KEGG" id="skl:C7J89_07025"/>
<keyword evidence="1" id="KW-1133">Transmembrane helix</keyword>
<protein>
    <submittedName>
        <fullName evidence="3">Uncharacterized protein</fullName>
    </submittedName>
</protein>
<evidence type="ECO:0000313" key="3">
    <source>
        <dbReference type="EMBL" id="KYH14192.1"/>
    </source>
</evidence>
<organism evidence="3 4">
    <name type="scientific">Staphylococcus kloosii</name>
    <dbReference type="NCBI Taxonomy" id="29384"/>
    <lineage>
        <taxon>Bacteria</taxon>
        <taxon>Bacillati</taxon>
        <taxon>Bacillota</taxon>
        <taxon>Bacilli</taxon>
        <taxon>Bacillales</taxon>
        <taxon>Staphylococcaceae</taxon>
        <taxon>Staphylococcus</taxon>
    </lineage>
</organism>
<name>A0A151A4C1_9STAP</name>
<dbReference type="OrthoDB" id="2414120at2"/>
<dbReference type="AlphaFoldDB" id="A0A151A4C1"/>
<dbReference type="Proteomes" id="UP000321040">
    <property type="component" value="Unassembled WGS sequence"/>
</dbReference>
<feature type="transmembrane region" description="Helical" evidence="1">
    <location>
        <begin position="6"/>
        <end position="23"/>
    </location>
</feature>
<dbReference type="EMBL" id="LUGM01000002">
    <property type="protein sequence ID" value="KYH14192.1"/>
    <property type="molecule type" value="Genomic_DNA"/>
</dbReference>
<feature type="transmembrane region" description="Helical" evidence="1">
    <location>
        <begin position="35"/>
        <end position="57"/>
    </location>
</feature>
<comment type="caution">
    <text evidence="3">The sequence shown here is derived from an EMBL/GenBank/DDBJ whole genome shotgun (WGS) entry which is preliminary data.</text>
</comment>
<evidence type="ECO:0000313" key="5">
    <source>
        <dbReference type="Proteomes" id="UP000321040"/>
    </source>
</evidence>
<evidence type="ECO:0000313" key="4">
    <source>
        <dbReference type="Proteomes" id="UP000075418"/>
    </source>
</evidence>
<evidence type="ECO:0000313" key="2">
    <source>
        <dbReference type="EMBL" id="GEP81125.1"/>
    </source>
</evidence>
<keyword evidence="5" id="KW-1185">Reference proteome</keyword>
<accession>A0A2T4RAR0</accession>
<dbReference type="EMBL" id="BKAQ01000002">
    <property type="protein sequence ID" value="GEP81125.1"/>
    <property type="molecule type" value="Genomic_DNA"/>
</dbReference>
<dbReference type="RefSeq" id="WP_061854378.1">
    <property type="nucleotide sequence ID" value="NZ_BKAQ01000002.1"/>
</dbReference>
<reference evidence="2 5" key="2">
    <citation type="submission" date="2019-07" db="EMBL/GenBank/DDBJ databases">
        <title>Whole genome shotgun sequence of Staphylococcus kloosii NBRC 109624.</title>
        <authorList>
            <person name="Hosoyama A."/>
            <person name="Uohara A."/>
            <person name="Ohji S."/>
            <person name="Ichikawa N."/>
        </authorList>
    </citation>
    <scope>NUCLEOTIDE SEQUENCE [LARGE SCALE GENOMIC DNA]</scope>
    <source>
        <strain evidence="2 5">NBRC 109624</strain>
    </source>
</reference>
<proteinExistence type="predicted"/>
<keyword evidence="1" id="KW-0812">Transmembrane</keyword>
<sequence length="101" mass="11509">MARSKLYFYLSAVLIIISFYFNTRDPLLGQLFNSMIKLIFVSSIINAIILIIAIILADKAIKHSKDRTDWVNKLSKLLPYILLIVIIIHIIAALTTFGIIF</sequence>
<reference evidence="3 4" key="1">
    <citation type="submission" date="2016-02" db="EMBL/GenBank/DDBJ databases">
        <title>Draft genome sequence of hydrocarbon degrading Staphylococcus saprophyticus Strain CNV2, isolated from crude-oil contaminated soil from Noonmati Oil Refinery, Guwahati, Assam, India.</title>
        <authorList>
            <person name="Mukherjee A."/>
            <person name="Chettri B."/>
            <person name="Langpoklakpam J."/>
            <person name="Singh A.K."/>
            <person name="Chattopadhyay D.J."/>
        </authorList>
    </citation>
    <scope>NUCLEOTIDE SEQUENCE [LARGE SCALE GENOMIC DNA]</scope>
    <source>
        <strain evidence="3 4">CNV2</strain>
    </source>
</reference>
<gene>
    <name evidence="3" type="ORF">A0131_05295</name>
    <name evidence="2" type="ORF">SKL01_03030</name>
</gene>
<evidence type="ECO:0000256" key="1">
    <source>
        <dbReference type="SAM" id="Phobius"/>
    </source>
</evidence>
<accession>A0A151A4C1</accession>
<dbReference type="Proteomes" id="UP000075418">
    <property type="component" value="Unassembled WGS sequence"/>
</dbReference>
<feature type="transmembrane region" description="Helical" evidence="1">
    <location>
        <begin position="77"/>
        <end position="100"/>
    </location>
</feature>
<keyword evidence="1" id="KW-0472">Membrane</keyword>
<dbReference type="GeneID" id="69905090"/>